<keyword evidence="2" id="KW-0472">Membrane</keyword>
<keyword evidence="4" id="KW-1185">Reference proteome</keyword>
<dbReference type="EMBL" id="NKUJ01000329">
    <property type="protein sequence ID" value="RMJ07648.1"/>
    <property type="molecule type" value="Genomic_DNA"/>
</dbReference>
<accession>A0A3M2RQT1</accession>
<dbReference type="AlphaFoldDB" id="A0A3M2RQT1"/>
<name>A0A3M2RQT1_9HYPO</name>
<organism evidence="3 4">
    <name type="scientific">Fusarium kuroshium</name>
    <dbReference type="NCBI Taxonomy" id="2010991"/>
    <lineage>
        <taxon>Eukaryota</taxon>
        <taxon>Fungi</taxon>
        <taxon>Dikarya</taxon>
        <taxon>Ascomycota</taxon>
        <taxon>Pezizomycotina</taxon>
        <taxon>Sordariomycetes</taxon>
        <taxon>Hypocreomycetidae</taxon>
        <taxon>Hypocreales</taxon>
        <taxon>Nectriaceae</taxon>
        <taxon>Fusarium</taxon>
        <taxon>Fusarium solani species complex</taxon>
    </lineage>
</organism>
<feature type="region of interest" description="Disordered" evidence="1">
    <location>
        <begin position="1"/>
        <end position="41"/>
    </location>
</feature>
<dbReference type="OrthoDB" id="5103744at2759"/>
<keyword evidence="2" id="KW-1133">Transmembrane helix</keyword>
<gene>
    <name evidence="3" type="ORF">CDV36_012748</name>
</gene>
<feature type="compositionally biased region" description="Basic and acidic residues" evidence="1">
    <location>
        <begin position="86"/>
        <end position="101"/>
    </location>
</feature>
<keyword evidence="2" id="KW-0812">Transmembrane</keyword>
<protein>
    <submittedName>
        <fullName evidence="3">Uncharacterized protein</fullName>
    </submittedName>
</protein>
<reference evidence="3 4" key="1">
    <citation type="submission" date="2017-06" db="EMBL/GenBank/DDBJ databases">
        <title>Comparative genomic analysis of Ambrosia Fusariam Clade fungi.</title>
        <authorList>
            <person name="Stajich J.E."/>
            <person name="Carrillo J."/>
            <person name="Kijimoto T."/>
            <person name="Eskalen A."/>
            <person name="O'Donnell K."/>
            <person name="Kasson M."/>
        </authorList>
    </citation>
    <scope>NUCLEOTIDE SEQUENCE [LARGE SCALE GENOMIC DNA]</scope>
    <source>
        <strain evidence="3">UCR3666</strain>
    </source>
</reference>
<evidence type="ECO:0000313" key="3">
    <source>
        <dbReference type="EMBL" id="RMJ07648.1"/>
    </source>
</evidence>
<dbReference type="Proteomes" id="UP000277212">
    <property type="component" value="Unassembled WGS sequence"/>
</dbReference>
<evidence type="ECO:0000313" key="4">
    <source>
        <dbReference type="Proteomes" id="UP000277212"/>
    </source>
</evidence>
<feature type="compositionally biased region" description="Pro residues" evidence="1">
    <location>
        <begin position="1"/>
        <end position="12"/>
    </location>
</feature>
<proteinExistence type="predicted"/>
<evidence type="ECO:0000256" key="1">
    <source>
        <dbReference type="SAM" id="MobiDB-lite"/>
    </source>
</evidence>
<feature type="transmembrane region" description="Helical" evidence="2">
    <location>
        <begin position="409"/>
        <end position="427"/>
    </location>
</feature>
<evidence type="ECO:0000256" key="2">
    <source>
        <dbReference type="SAM" id="Phobius"/>
    </source>
</evidence>
<feature type="compositionally biased region" description="Basic and acidic residues" evidence="1">
    <location>
        <begin position="108"/>
        <end position="119"/>
    </location>
</feature>
<comment type="caution">
    <text evidence="3">The sequence shown here is derived from an EMBL/GenBank/DDBJ whole genome shotgun (WGS) entry which is preliminary data.</text>
</comment>
<sequence length="434" mass="49120">MTVLKPPEPVLPHPFQSHCQPPDLEAARGPQSLPPTPVEGRTVSQYTGYLKLLLALYKPPFFITINNNTLFTPSSSQIIDAGINRSSEDRDNHSSSEEKSSAKSHSRQNKDQEHCDSKDKHKLPPNPERLKKHRDQTEKLQEILEPALGSGTDESCVLLLCCGSPSACCVLPVPIPISTVGTDYVGQWSLIKESWNTFHKNWRHRLPFYGVKQVSFASVSLSAQVGSNRFGDGHSHFLGACTPEDLKGQMQQQQAIIDQVTKRESACSYYPYRGTFEHTQECDDHREAHYTVFEPFESPYECPFEDIRETKRMLLQLSRRRSLLTLAFQRPEASDANDLIPRSLFYSHLETLRLCDEWECPSLYELPFEGLMVEEGWLLPSHSIFLVYIGGIFSLVVPLRFMFGGWDAAWGAASCLLTLAMFGYQYTRHKATCA</sequence>
<feature type="region of interest" description="Disordered" evidence="1">
    <location>
        <begin position="85"/>
        <end position="136"/>
    </location>
</feature>